<keyword evidence="2 6" id="KW-0540">Nuclease</keyword>
<organism evidence="8 9">
    <name type="scientific">Frondihabitans sucicola</name>
    <dbReference type="NCBI Taxonomy" id="1268041"/>
    <lineage>
        <taxon>Bacteria</taxon>
        <taxon>Bacillati</taxon>
        <taxon>Actinomycetota</taxon>
        <taxon>Actinomycetes</taxon>
        <taxon>Micrococcales</taxon>
        <taxon>Microbacteriaceae</taxon>
        <taxon>Frondihabitans</taxon>
    </lineage>
</organism>
<keyword evidence="3 6" id="KW-0479">Metal-binding</keyword>
<comment type="function">
    <text evidence="6">Toxic component of a toxin-antitoxin (TA) system. An RNase.</text>
</comment>
<evidence type="ECO:0000259" key="7">
    <source>
        <dbReference type="Pfam" id="PF01850"/>
    </source>
</evidence>
<dbReference type="Pfam" id="PF01850">
    <property type="entry name" value="PIN"/>
    <property type="match status" value="1"/>
</dbReference>
<dbReference type="RefSeq" id="WP_286344807.1">
    <property type="nucleotide sequence ID" value="NZ_AP027732.1"/>
</dbReference>
<dbReference type="InterPro" id="IPR002716">
    <property type="entry name" value="PIN_dom"/>
</dbReference>
<proteinExistence type="inferred from homology"/>
<keyword evidence="1 6" id="KW-1277">Toxin-antitoxin system</keyword>
<evidence type="ECO:0000313" key="8">
    <source>
        <dbReference type="EMBL" id="BDZ52182.1"/>
    </source>
</evidence>
<feature type="domain" description="PIN" evidence="7">
    <location>
        <begin position="2"/>
        <end position="119"/>
    </location>
</feature>
<comment type="cofactor">
    <cofactor evidence="6">
        <name>Mg(2+)</name>
        <dbReference type="ChEBI" id="CHEBI:18420"/>
    </cofactor>
</comment>
<name>A0ABN6Y4A6_9MICO</name>
<dbReference type="InterPro" id="IPR029060">
    <property type="entry name" value="PIN-like_dom_sf"/>
</dbReference>
<protein>
    <recommendedName>
        <fullName evidence="6">Ribonuclease VapC</fullName>
        <shortName evidence="6">RNase VapC</shortName>
        <ecNumber evidence="6">3.1.-.-</ecNumber>
    </recommendedName>
    <alternativeName>
        <fullName evidence="6">Toxin VapC</fullName>
    </alternativeName>
</protein>
<dbReference type="EC" id="3.1.-.-" evidence="6"/>
<keyword evidence="4 6" id="KW-0378">Hydrolase</keyword>
<comment type="similarity">
    <text evidence="6">Belongs to the PINc/VapC protein family.</text>
</comment>
<evidence type="ECO:0000256" key="1">
    <source>
        <dbReference type="ARBA" id="ARBA00022649"/>
    </source>
</evidence>
<evidence type="ECO:0000313" key="9">
    <source>
        <dbReference type="Proteomes" id="UP001321486"/>
    </source>
</evidence>
<evidence type="ECO:0000256" key="6">
    <source>
        <dbReference type="HAMAP-Rule" id="MF_00265"/>
    </source>
</evidence>
<accession>A0ABN6Y4A6</accession>
<evidence type="ECO:0000256" key="5">
    <source>
        <dbReference type="ARBA" id="ARBA00022842"/>
    </source>
</evidence>
<keyword evidence="5 6" id="KW-0460">Magnesium</keyword>
<feature type="binding site" evidence="6">
    <location>
        <position position="5"/>
    </location>
    <ligand>
        <name>Mg(2+)</name>
        <dbReference type="ChEBI" id="CHEBI:18420"/>
    </ligand>
</feature>
<keyword evidence="6" id="KW-0800">Toxin</keyword>
<dbReference type="InterPro" id="IPR022907">
    <property type="entry name" value="VapC_family"/>
</dbReference>
<reference evidence="9" key="1">
    <citation type="journal article" date="2019" name="Int. J. Syst. Evol. Microbiol.">
        <title>The Global Catalogue of Microorganisms (GCM) 10K type strain sequencing project: providing services to taxonomists for standard genome sequencing and annotation.</title>
        <authorList>
            <consortium name="The Broad Institute Genomics Platform"/>
            <consortium name="The Broad Institute Genome Sequencing Center for Infectious Disease"/>
            <person name="Wu L."/>
            <person name="Ma J."/>
        </authorList>
    </citation>
    <scope>NUCLEOTIDE SEQUENCE [LARGE SCALE GENOMIC DNA]</scope>
    <source>
        <strain evidence="9">NBRC 108728</strain>
    </source>
</reference>
<gene>
    <name evidence="6" type="primary">vapC</name>
    <name evidence="8" type="ORF">GCM10025867_44230</name>
</gene>
<dbReference type="HAMAP" id="MF_00265">
    <property type="entry name" value="VapC_Nob1"/>
    <property type="match status" value="1"/>
</dbReference>
<dbReference type="EMBL" id="AP027732">
    <property type="protein sequence ID" value="BDZ52182.1"/>
    <property type="molecule type" value="Genomic_DNA"/>
</dbReference>
<evidence type="ECO:0000256" key="3">
    <source>
        <dbReference type="ARBA" id="ARBA00022723"/>
    </source>
</evidence>
<dbReference type="Proteomes" id="UP001321486">
    <property type="component" value="Chromosome"/>
</dbReference>
<evidence type="ECO:0000256" key="4">
    <source>
        <dbReference type="ARBA" id="ARBA00022801"/>
    </source>
</evidence>
<dbReference type="SUPFAM" id="SSF88723">
    <property type="entry name" value="PIN domain-like"/>
    <property type="match status" value="1"/>
</dbReference>
<evidence type="ECO:0000256" key="2">
    <source>
        <dbReference type="ARBA" id="ARBA00022722"/>
    </source>
</evidence>
<sequence length="128" mass="13537">MIVLDANVLIAYLDQRDDSHRSALDLLESQVAEELRASVLTVAEALVHPTRHGRDGASLDSLSAIGVEVVGVSADEARDIARLRAESRLRMPDAVVLHLAVKTSGAVATFDTTLARVARDAGVEVVGA</sequence>
<feature type="binding site" evidence="6">
    <location>
        <position position="93"/>
    </location>
    <ligand>
        <name>Mg(2+)</name>
        <dbReference type="ChEBI" id="CHEBI:18420"/>
    </ligand>
</feature>
<keyword evidence="9" id="KW-1185">Reference proteome</keyword>
<dbReference type="Gene3D" id="3.40.50.1010">
    <property type="entry name" value="5'-nuclease"/>
    <property type="match status" value="1"/>
</dbReference>